<dbReference type="AlphaFoldDB" id="A0A9P6NXV8"/>
<evidence type="ECO:0000313" key="3">
    <source>
        <dbReference type="Proteomes" id="UP000886653"/>
    </source>
</evidence>
<organism evidence="2 3">
    <name type="scientific">Cronartium quercuum f. sp. fusiforme G11</name>
    <dbReference type="NCBI Taxonomy" id="708437"/>
    <lineage>
        <taxon>Eukaryota</taxon>
        <taxon>Fungi</taxon>
        <taxon>Dikarya</taxon>
        <taxon>Basidiomycota</taxon>
        <taxon>Pucciniomycotina</taxon>
        <taxon>Pucciniomycetes</taxon>
        <taxon>Pucciniales</taxon>
        <taxon>Coleosporiaceae</taxon>
        <taxon>Cronartium</taxon>
    </lineage>
</organism>
<dbReference type="Proteomes" id="UP000886653">
    <property type="component" value="Unassembled WGS sequence"/>
</dbReference>
<reference evidence="2" key="1">
    <citation type="submission" date="2013-11" db="EMBL/GenBank/DDBJ databases">
        <title>Genome sequence of the fusiform rust pathogen reveals effectors for host alternation and coevolution with pine.</title>
        <authorList>
            <consortium name="DOE Joint Genome Institute"/>
            <person name="Smith K."/>
            <person name="Pendleton A."/>
            <person name="Kubisiak T."/>
            <person name="Anderson C."/>
            <person name="Salamov A."/>
            <person name="Aerts A."/>
            <person name="Riley R."/>
            <person name="Clum A."/>
            <person name="Lindquist E."/>
            <person name="Ence D."/>
            <person name="Campbell M."/>
            <person name="Kronenberg Z."/>
            <person name="Feau N."/>
            <person name="Dhillon B."/>
            <person name="Hamelin R."/>
            <person name="Burleigh J."/>
            <person name="Smith J."/>
            <person name="Yandell M."/>
            <person name="Nelson C."/>
            <person name="Grigoriev I."/>
            <person name="Davis J."/>
        </authorList>
    </citation>
    <scope>NUCLEOTIDE SEQUENCE</scope>
    <source>
        <strain evidence="2">G11</strain>
    </source>
</reference>
<accession>A0A9P6NXV8</accession>
<evidence type="ECO:0000256" key="1">
    <source>
        <dbReference type="SAM" id="MobiDB-lite"/>
    </source>
</evidence>
<protein>
    <submittedName>
        <fullName evidence="2">Uncharacterized protein</fullName>
    </submittedName>
</protein>
<dbReference type="EMBL" id="MU167209">
    <property type="protein sequence ID" value="KAG0152149.1"/>
    <property type="molecule type" value="Genomic_DNA"/>
</dbReference>
<name>A0A9P6NXV8_9BASI</name>
<feature type="region of interest" description="Disordered" evidence="1">
    <location>
        <begin position="58"/>
        <end position="80"/>
    </location>
</feature>
<gene>
    <name evidence="2" type="ORF">CROQUDRAFT_313774</name>
</gene>
<comment type="caution">
    <text evidence="2">The sequence shown here is derived from an EMBL/GenBank/DDBJ whole genome shotgun (WGS) entry which is preliminary data.</text>
</comment>
<evidence type="ECO:0000313" key="2">
    <source>
        <dbReference type="EMBL" id="KAG0152149.1"/>
    </source>
</evidence>
<proteinExistence type="predicted"/>
<keyword evidence="3" id="KW-1185">Reference proteome</keyword>
<sequence length="80" mass="8567">MSLCAGCHAQIVILFSFAVFLLPILSSGLRRVSAIQRMLVPPFFLSQPFYLVSKLSTSTGASSSSSLHVPRSLRGPLCAV</sequence>